<dbReference type="PANTHER" id="PTHR41164:SF1">
    <property type="entry name" value="CURLI PRODUCTION ASSEMBLY_TRANSPORT COMPONENT CSGG"/>
    <property type="match status" value="1"/>
</dbReference>
<dbReference type="Proteomes" id="UP000292262">
    <property type="component" value="Unassembled WGS sequence"/>
</dbReference>
<feature type="compositionally biased region" description="Basic and acidic residues" evidence="6">
    <location>
        <begin position="460"/>
        <end position="471"/>
    </location>
</feature>
<dbReference type="OrthoDB" id="1110708at2"/>
<name>A0A4Q7PJ57_9FLAO</name>
<evidence type="ECO:0000256" key="3">
    <source>
        <dbReference type="ARBA" id="ARBA00023136"/>
    </source>
</evidence>
<feature type="region of interest" description="Disordered" evidence="6">
    <location>
        <begin position="460"/>
        <end position="492"/>
    </location>
</feature>
<keyword evidence="9" id="KW-1185">Reference proteome</keyword>
<evidence type="ECO:0000259" key="7">
    <source>
        <dbReference type="Pfam" id="PF13505"/>
    </source>
</evidence>
<dbReference type="AlphaFoldDB" id="A0A4Q7PJ57"/>
<dbReference type="InterPro" id="IPR005534">
    <property type="entry name" value="Curli_assmbl/transp-comp_CsgG"/>
</dbReference>
<keyword evidence="2" id="KW-0732">Signal</keyword>
<keyword evidence="5" id="KW-0449">Lipoprotein</keyword>
<dbReference type="Pfam" id="PF13505">
    <property type="entry name" value="OMP_b-brl"/>
    <property type="match status" value="1"/>
</dbReference>
<evidence type="ECO:0000256" key="4">
    <source>
        <dbReference type="ARBA" id="ARBA00023139"/>
    </source>
</evidence>
<dbReference type="Gene3D" id="2.40.160.20">
    <property type="match status" value="1"/>
</dbReference>
<evidence type="ECO:0000313" key="8">
    <source>
        <dbReference type="EMBL" id="RZT00079.1"/>
    </source>
</evidence>
<accession>A0A4Q7PJ57</accession>
<dbReference type="GO" id="GO:0030288">
    <property type="term" value="C:outer membrane-bounded periplasmic space"/>
    <property type="evidence" value="ECO:0007669"/>
    <property type="project" value="InterPro"/>
</dbReference>
<dbReference type="InterPro" id="IPR011250">
    <property type="entry name" value="OMP/PagP_B-barrel"/>
</dbReference>
<dbReference type="Pfam" id="PF03783">
    <property type="entry name" value="CsgG"/>
    <property type="match status" value="1"/>
</dbReference>
<dbReference type="EMBL" id="SGXE01000001">
    <property type="protein sequence ID" value="RZT00079.1"/>
    <property type="molecule type" value="Genomic_DNA"/>
</dbReference>
<reference evidence="8 9" key="1">
    <citation type="submission" date="2019-02" db="EMBL/GenBank/DDBJ databases">
        <title>Genomic Encyclopedia of Type Strains, Phase IV (KMG-IV): sequencing the most valuable type-strain genomes for metagenomic binning, comparative biology and taxonomic classification.</title>
        <authorList>
            <person name="Goeker M."/>
        </authorList>
    </citation>
    <scope>NUCLEOTIDE SEQUENCE [LARGE SCALE GENOMIC DNA]</scope>
    <source>
        <strain evidence="8 9">DSM 17196</strain>
    </source>
</reference>
<protein>
    <submittedName>
        <fullName evidence="8">Curli production assembly/transport component CsgG</fullName>
    </submittedName>
</protein>
<sequence>MSAKYYKVFFLLGLIMVIASCGTYFNQPIEIENARLGENSPATKSIKNLPQPVEPVVVGVYKFRDQTGQYKPTEGGSTFSTAVTQGATTILIKALEDSNWFVPIERENLSNLLNERNIIRSTRKEYNKNQNGNEPQLPPLLYAGIILEGGIVSYDTNIITGGLGARYFGVGASTQYRQDRITVYLRAVSTSSGKILKTVYVSKTILSQALDANFFRYVKFRRLLEAETGFTKNEPGQLAVSEAIEKAVEALILEGVEDDLWTAKASKEEVEQLLTAYKTEKSESENTGLYQRFFKERRGEFGLTLQGGAALINGDYNEKDADYAIGVGAKHFFNPYLNVGIGVNKFQLSNGQVFSQGFNALQLNTELYLLPFEKISPFAIGGIGIINTDDFSKSYVQAQYGLGVEYLVAEQWGISTQLTHNLVFSDSVDEVVQGKQDDQYFTIGFGLTYYFKKPLPMDKKLRKQERSEQKALSKLRKRNRKSRNEKVTENKR</sequence>
<feature type="compositionally biased region" description="Basic and acidic residues" evidence="6">
    <location>
        <begin position="482"/>
        <end position="492"/>
    </location>
</feature>
<dbReference type="PROSITE" id="PS51257">
    <property type="entry name" value="PROKAR_LIPOPROTEIN"/>
    <property type="match status" value="1"/>
</dbReference>
<keyword evidence="3" id="KW-0472">Membrane</keyword>
<evidence type="ECO:0000256" key="1">
    <source>
        <dbReference type="ARBA" id="ARBA00022475"/>
    </source>
</evidence>
<evidence type="ECO:0000256" key="6">
    <source>
        <dbReference type="SAM" id="MobiDB-lite"/>
    </source>
</evidence>
<dbReference type="Gene3D" id="3.40.50.10610">
    <property type="entry name" value="ABC-type transport auxiliary lipoprotein component"/>
    <property type="match status" value="2"/>
</dbReference>
<evidence type="ECO:0000313" key="9">
    <source>
        <dbReference type="Proteomes" id="UP000292262"/>
    </source>
</evidence>
<dbReference type="RefSeq" id="WP_130285876.1">
    <property type="nucleotide sequence ID" value="NZ_SGXE01000001.1"/>
</dbReference>
<comment type="caution">
    <text evidence="8">The sequence shown here is derived from an EMBL/GenBank/DDBJ whole genome shotgun (WGS) entry which is preliminary data.</text>
</comment>
<keyword evidence="4" id="KW-0564">Palmitate</keyword>
<dbReference type="InterPro" id="IPR027385">
    <property type="entry name" value="Beta-barrel_OMP"/>
</dbReference>
<organism evidence="8 9">
    <name type="scientific">Aquimarina brevivitae</name>
    <dbReference type="NCBI Taxonomy" id="323412"/>
    <lineage>
        <taxon>Bacteria</taxon>
        <taxon>Pseudomonadati</taxon>
        <taxon>Bacteroidota</taxon>
        <taxon>Flavobacteriia</taxon>
        <taxon>Flavobacteriales</taxon>
        <taxon>Flavobacteriaceae</taxon>
        <taxon>Aquimarina</taxon>
    </lineage>
</organism>
<proteinExistence type="predicted"/>
<gene>
    <name evidence="8" type="ORF">EV197_1310</name>
</gene>
<evidence type="ECO:0000256" key="5">
    <source>
        <dbReference type="ARBA" id="ARBA00023288"/>
    </source>
</evidence>
<dbReference type="SUPFAM" id="SSF56925">
    <property type="entry name" value="OMPA-like"/>
    <property type="match status" value="1"/>
</dbReference>
<evidence type="ECO:0000256" key="2">
    <source>
        <dbReference type="ARBA" id="ARBA00022729"/>
    </source>
</evidence>
<feature type="domain" description="Outer membrane protein beta-barrel" evidence="7">
    <location>
        <begin position="298"/>
        <end position="451"/>
    </location>
</feature>
<dbReference type="PANTHER" id="PTHR41164">
    <property type="entry name" value="CURLI PRODUCTION ASSEMBLY/TRANSPORT COMPONENT CSGG"/>
    <property type="match status" value="1"/>
</dbReference>
<keyword evidence="1" id="KW-1003">Cell membrane</keyword>